<evidence type="ECO:0000313" key="1">
    <source>
        <dbReference type="EMBL" id="KAK4026989.1"/>
    </source>
</evidence>
<proteinExistence type="predicted"/>
<sequence>MASIYAIPVSPHIFSYKTQFMMILQQQQLGIYNKNRDGKSPWLLDFPIQGPPCRDGQQLHQPISFLELKRGVMAHYIGRPGIGNGV</sequence>
<comment type="caution">
    <text evidence="1">The sequence shown here is derived from an EMBL/GenBank/DDBJ whole genome shotgun (WGS) entry which is preliminary data.</text>
</comment>
<evidence type="ECO:0000313" key="2">
    <source>
        <dbReference type="Proteomes" id="UP001234178"/>
    </source>
</evidence>
<gene>
    <name evidence="1" type="ORF">OUZ56_016010</name>
</gene>
<name>A0ABR0APD5_9CRUS</name>
<protein>
    <submittedName>
        <fullName evidence="1">Uncharacterized protein</fullName>
    </submittedName>
</protein>
<accession>A0ABR0APD5</accession>
<keyword evidence="2" id="KW-1185">Reference proteome</keyword>
<organism evidence="1 2">
    <name type="scientific">Daphnia magna</name>
    <dbReference type="NCBI Taxonomy" id="35525"/>
    <lineage>
        <taxon>Eukaryota</taxon>
        <taxon>Metazoa</taxon>
        <taxon>Ecdysozoa</taxon>
        <taxon>Arthropoda</taxon>
        <taxon>Crustacea</taxon>
        <taxon>Branchiopoda</taxon>
        <taxon>Diplostraca</taxon>
        <taxon>Cladocera</taxon>
        <taxon>Anomopoda</taxon>
        <taxon>Daphniidae</taxon>
        <taxon>Daphnia</taxon>
    </lineage>
</organism>
<dbReference type="Proteomes" id="UP001234178">
    <property type="component" value="Unassembled WGS sequence"/>
</dbReference>
<dbReference type="EMBL" id="JAOYFB010000038">
    <property type="protein sequence ID" value="KAK4026989.1"/>
    <property type="molecule type" value="Genomic_DNA"/>
</dbReference>
<reference evidence="1 2" key="1">
    <citation type="journal article" date="2023" name="Nucleic Acids Res.">
        <title>The hologenome of Daphnia magna reveals possible DNA methylation and microbiome-mediated evolution of the host genome.</title>
        <authorList>
            <person name="Chaturvedi A."/>
            <person name="Li X."/>
            <person name="Dhandapani V."/>
            <person name="Marshall H."/>
            <person name="Kissane S."/>
            <person name="Cuenca-Cambronero M."/>
            <person name="Asole G."/>
            <person name="Calvet F."/>
            <person name="Ruiz-Romero M."/>
            <person name="Marangio P."/>
            <person name="Guigo R."/>
            <person name="Rago D."/>
            <person name="Mirbahai L."/>
            <person name="Eastwood N."/>
            <person name="Colbourne J.K."/>
            <person name="Zhou J."/>
            <person name="Mallon E."/>
            <person name="Orsini L."/>
        </authorList>
    </citation>
    <scope>NUCLEOTIDE SEQUENCE [LARGE SCALE GENOMIC DNA]</scope>
    <source>
        <strain evidence="1">LRV0_1</strain>
    </source>
</reference>